<dbReference type="InterPro" id="IPR052356">
    <property type="entry name" value="Thiol_S-MT"/>
</dbReference>
<protein>
    <submittedName>
        <fullName evidence="2">Methyltransferase-like protein 7B</fullName>
    </submittedName>
</protein>
<keyword evidence="2" id="KW-0489">Methyltransferase</keyword>
<dbReference type="AlphaFoldDB" id="A0A1M2VGN7"/>
<proteinExistence type="predicted"/>
<dbReference type="InterPro" id="IPR029063">
    <property type="entry name" value="SAM-dependent_MTases_sf"/>
</dbReference>
<gene>
    <name evidence="2" type="ORF">TRAPUB_2374</name>
</gene>
<dbReference type="SUPFAM" id="SSF53335">
    <property type="entry name" value="S-adenosyl-L-methionine-dependent methyltransferases"/>
    <property type="match status" value="1"/>
</dbReference>
<dbReference type="PANTHER" id="PTHR45036:SF1">
    <property type="entry name" value="METHYLTRANSFERASE LIKE 7A"/>
    <property type="match status" value="1"/>
</dbReference>
<dbReference type="STRING" id="154538.A0A1M2VGN7"/>
<dbReference type="OMA" id="NQIHRYD"/>
<keyword evidence="1" id="KW-0732">Signal</keyword>
<feature type="chain" id="PRO_5012634842" evidence="1">
    <location>
        <begin position="20"/>
        <end position="254"/>
    </location>
</feature>
<organism evidence="2 3">
    <name type="scientific">Trametes pubescens</name>
    <name type="common">White-rot fungus</name>
    <dbReference type="NCBI Taxonomy" id="154538"/>
    <lineage>
        <taxon>Eukaryota</taxon>
        <taxon>Fungi</taxon>
        <taxon>Dikarya</taxon>
        <taxon>Basidiomycota</taxon>
        <taxon>Agaricomycotina</taxon>
        <taxon>Agaricomycetes</taxon>
        <taxon>Polyporales</taxon>
        <taxon>Polyporaceae</taxon>
        <taxon>Trametes</taxon>
    </lineage>
</organism>
<reference evidence="2 3" key="1">
    <citation type="submission" date="2016-10" db="EMBL/GenBank/DDBJ databases">
        <title>Genome sequence of the basidiomycete white-rot fungus Trametes pubescens.</title>
        <authorList>
            <person name="Makela M.R."/>
            <person name="Granchi Z."/>
            <person name="Peng M."/>
            <person name="De Vries R.P."/>
            <person name="Grigoriev I."/>
            <person name="Riley R."/>
            <person name="Hilden K."/>
        </authorList>
    </citation>
    <scope>NUCLEOTIDE SEQUENCE [LARGE SCALE GENOMIC DNA]</scope>
    <source>
        <strain evidence="2 3">FBCC735</strain>
    </source>
</reference>
<dbReference type="Gene3D" id="3.40.50.150">
    <property type="entry name" value="Vaccinia Virus protein VP39"/>
    <property type="match status" value="1"/>
</dbReference>
<evidence type="ECO:0000313" key="3">
    <source>
        <dbReference type="Proteomes" id="UP000184267"/>
    </source>
</evidence>
<dbReference type="GO" id="GO:0008168">
    <property type="term" value="F:methyltransferase activity"/>
    <property type="evidence" value="ECO:0007669"/>
    <property type="project" value="UniProtKB-KW"/>
</dbReference>
<dbReference type="OrthoDB" id="540004at2759"/>
<keyword evidence="2" id="KW-0808">Transferase</keyword>
<evidence type="ECO:0000313" key="2">
    <source>
        <dbReference type="EMBL" id="OJT06774.1"/>
    </source>
</evidence>
<dbReference type="Proteomes" id="UP000184267">
    <property type="component" value="Unassembled WGS sequence"/>
</dbReference>
<sequence length="254" mass="28095">MKLSAAFSILLQLRSAIWAGFAPTLSAIVRNPSLLWHPSELSHTFMAHVWKVYGNGADLRGRPAKQALLPENATGVVLDIGADPAKVIKYVALEPNQLMHDELRALAATKGFTEAAGNLLLLPYGAEDTALITSALGGAHSADTLVCITTICSVPEPERTLAALVRDVLKPGGALLFYEHVLSPRADVAWWQRFWTPVWRRAFDGCCLDRPTHVWVERMPGVWKEGRVWGNEGEGEEEEQLFWHRVGHFVKKAD</sequence>
<accession>A0A1M2VGN7</accession>
<name>A0A1M2VGN7_TRAPU</name>
<comment type="caution">
    <text evidence="2">The sequence shown here is derived from an EMBL/GenBank/DDBJ whole genome shotgun (WGS) entry which is preliminary data.</text>
</comment>
<evidence type="ECO:0000256" key="1">
    <source>
        <dbReference type="SAM" id="SignalP"/>
    </source>
</evidence>
<dbReference type="PANTHER" id="PTHR45036">
    <property type="entry name" value="METHYLTRANSFERASE LIKE 7B"/>
    <property type="match status" value="1"/>
</dbReference>
<dbReference type="GO" id="GO:0032259">
    <property type="term" value="P:methylation"/>
    <property type="evidence" value="ECO:0007669"/>
    <property type="project" value="UniProtKB-KW"/>
</dbReference>
<dbReference type="EMBL" id="MNAD01001263">
    <property type="protein sequence ID" value="OJT06774.1"/>
    <property type="molecule type" value="Genomic_DNA"/>
</dbReference>
<keyword evidence="3" id="KW-1185">Reference proteome</keyword>
<feature type="signal peptide" evidence="1">
    <location>
        <begin position="1"/>
        <end position="19"/>
    </location>
</feature>